<dbReference type="RefSeq" id="WP_377200495.1">
    <property type="nucleotide sequence ID" value="NZ_JBHUHF010000001.1"/>
</dbReference>
<gene>
    <name evidence="2" type="ORF">ACFSL2_25345</name>
</gene>
<comment type="caution">
    <text evidence="2">The sequence shown here is derived from an EMBL/GenBank/DDBJ whole genome shotgun (WGS) entry which is preliminary data.</text>
</comment>
<dbReference type="Proteomes" id="UP001597338">
    <property type="component" value="Unassembled WGS sequence"/>
</dbReference>
<organism evidence="2 3">
    <name type="scientific">Promicromonospora aerolata</name>
    <dbReference type="NCBI Taxonomy" id="195749"/>
    <lineage>
        <taxon>Bacteria</taxon>
        <taxon>Bacillati</taxon>
        <taxon>Actinomycetota</taxon>
        <taxon>Actinomycetes</taxon>
        <taxon>Micrococcales</taxon>
        <taxon>Promicromonosporaceae</taxon>
        <taxon>Promicromonospora</taxon>
    </lineage>
</organism>
<feature type="region of interest" description="Disordered" evidence="1">
    <location>
        <begin position="1"/>
        <end position="39"/>
    </location>
</feature>
<proteinExistence type="predicted"/>
<sequence>MNEKSIEELLTEVSQESEARRHDPLPDDAVGTRRDDKPAPKVLSVRLTADQYDRLATIAAARDLPVSTMARLAILEALDQHARPASGPIDLNTMTAALREVIRPEFLKAG</sequence>
<evidence type="ECO:0008006" key="4">
    <source>
        <dbReference type="Google" id="ProtNLM"/>
    </source>
</evidence>
<reference evidence="3" key="1">
    <citation type="journal article" date="2019" name="Int. J. Syst. Evol. Microbiol.">
        <title>The Global Catalogue of Microorganisms (GCM) 10K type strain sequencing project: providing services to taxonomists for standard genome sequencing and annotation.</title>
        <authorList>
            <consortium name="The Broad Institute Genomics Platform"/>
            <consortium name="The Broad Institute Genome Sequencing Center for Infectious Disease"/>
            <person name="Wu L."/>
            <person name="Ma J."/>
        </authorList>
    </citation>
    <scope>NUCLEOTIDE SEQUENCE [LARGE SCALE GENOMIC DNA]</scope>
    <source>
        <strain evidence="3">CCM 7043</strain>
    </source>
</reference>
<accession>A0ABW4VFQ8</accession>
<keyword evidence="3" id="KW-1185">Reference proteome</keyword>
<evidence type="ECO:0000256" key="1">
    <source>
        <dbReference type="SAM" id="MobiDB-lite"/>
    </source>
</evidence>
<protein>
    <recommendedName>
        <fullName evidence="4">Ribbon-helix-helix CopG family protein</fullName>
    </recommendedName>
</protein>
<evidence type="ECO:0000313" key="2">
    <source>
        <dbReference type="EMBL" id="MFD2028833.1"/>
    </source>
</evidence>
<evidence type="ECO:0000313" key="3">
    <source>
        <dbReference type="Proteomes" id="UP001597338"/>
    </source>
</evidence>
<feature type="compositionally biased region" description="Basic and acidic residues" evidence="1">
    <location>
        <begin position="17"/>
        <end position="39"/>
    </location>
</feature>
<dbReference type="EMBL" id="JBHUHF010000001">
    <property type="protein sequence ID" value="MFD2028833.1"/>
    <property type="molecule type" value="Genomic_DNA"/>
</dbReference>
<name>A0ABW4VFQ8_9MICO</name>